<dbReference type="SUPFAM" id="SSF54593">
    <property type="entry name" value="Glyoxalase/Bleomycin resistance protein/Dihydroxybiphenyl dioxygenase"/>
    <property type="match status" value="1"/>
</dbReference>
<dbReference type="InterPro" id="IPR029068">
    <property type="entry name" value="Glyas_Bleomycin-R_OHBP_Dase"/>
</dbReference>
<dbReference type="GO" id="GO:0016829">
    <property type="term" value="F:lyase activity"/>
    <property type="evidence" value="ECO:0007669"/>
    <property type="project" value="UniProtKB-KW"/>
</dbReference>
<dbReference type="AlphaFoldDB" id="A0A4R1RU91"/>
<name>A0A4R1RU91_HYDET</name>
<dbReference type="InterPro" id="IPR051785">
    <property type="entry name" value="MMCE/EMCE_epimerase"/>
</dbReference>
<evidence type="ECO:0000256" key="1">
    <source>
        <dbReference type="ARBA" id="ARBA00022723"/>
    </source>
</evidence>
<dbReference type="Pfam" id="PF00903">
    <property type="entry name" value="Glyoxalase"/>
    <property type="match status" value="1"/>
</dbReference>
<evidence type="ECO:0000259" key="2">
    <source>
        <dbReference type="PROSITE" id="PS51819"/>
    </source>
</evidence>
<dbReference type="EMBL" id="SLUN01000011">
    <property type="protein sequence ID" value="TCL69969.1"/>
    <property type="molecule type" value="Genomic_DNA"/>
</dbReference>
<dbReference type="Proteomes" id="UP000295008">
    <property type="component" value="Unassembled WGS sequence"/>
</dbReference>
<sequence length="145" mass="15897">MIGGYRHTGVVVRDLARAVAFYQEVLNYTIWKRAEERGTYIERVVGIPGVILEWVKLKAPDGSVLELLQYVSHPDSGGNPGLQPANRLGCSHIALTVEDITGLYQLLCQKGVPCKSPPQIAPDGKAKVLYCHDPDGNIIELVEDC</sequence>
<protein>
    <submittedName>
        <fullName evidence="3">Catechol 2,3-dioxygenase-like lactoylglutathione lyase family enzyme</fullName>
    </submittedName>
</protein>
<dbReference type="GO" id="GO:0046491">
    <property type="term" value="P:L-methylmalonyl-CoA metabolic process"/>
    <property type="evidence" value="ECO:0007669"/>
    <property type="project" value="TreeGrafter"/>
</dbReference>
<reference evidence="3 4" key="1">
    <citation type="submission" date="2019-03" db="EMBL/GenBank/DDBJ databases">
        <title>Genomic Encyclopedia of Type Strains, Phase IV (KMG-IV): sequencing the most valuable type-strain genomes for metagenomic binning, comparative biology and taxonomic classification.</title>
        <authorList>
            <person name="Goeker M."/>
        </authorList>
    </citation>
    <scope>NUCLEOTIDE SEQUENCE [LARGE SCALE GENOMIC DNA]</scope>
    <source>
        <strain evidence="3 4">LX-B</strain>
    </source>
</reference>
<keyword evidence="3" id="KW-0456">Lyase</keyword>
<dbReference type="PROSITE" id="PS51819">
    <property type="entry name" value="VOC"/>
    <property type="match status" value="1"/>
</dbReference>
<dbReference type="OrthoDB" id="9794917at2"/>
<dbReference type="InterPro" id="IPR037523">
    <property type="entry name" value="VOC_core"/>
</dbReference>
<dbReference type="GO" id="GO:0046872">
    <property type="term" value="F:metal ion binding"/>
    <property type="evidence" value="ECO:0007669"/>
    <property type="project" value="UniProtKB-KW"/>
</dbReference>
<keyword evidence="4" id="KW-1185">Reference proteome</keyword>
<feature type="domain" description="VOC" evidence="2">
    <location>
        <begin position="4"/>
        <end position="144"/>
    </location>
</feature>
<keyword evidence="3" id="KW-0223">Dioxygenase</keyword>
<keyword evidence="3" id="KW-0560">Oxidoreductase</keyword>
<dbReference type="Gene3D" id="3.10.180.10">
    <property type="entry name" value="2,3-Dihydroxybiphenyl 1,2-Dioxygenase, domain 1"/>
    <property type="match status" value="1"/>
</dbReference>
<evidence type="ECO:0000313" key="4">
    <source>
        <dbReference type="Proteomes" id="UP000295008"/>
    </source>
</evidence>
<dbReference type="GO" id="GO:0051213">
    <property type="term" value="F:dioxygenase activity"/>
    <property type="evidence" value="ECO:0007669"/>
    <property type="project" value="UniProtKB-KW"/>
</dbReference>
<evidence type="ECO:0000313" key="3">
    <source>
        <dbReference type="EMBL" id="TCL69969.1"/>
    </source>
</evidence>
<dbReference type="PANTHER" id="PTHR43048">
    <property type="entry name" value="METHYLMALONYL-COA EPIMERASE"/>
    <property type="match status" value="1"/>
</dbReference>
<dbReference type="InterPro" id="IPR004360">
    <property type="entry name" value="Glyas_Fos-R_dOase_dom"/>
</dbReference>
<dbReference type="PANTHER" id="PTHR43048:SF3">
    <property type="entry name" value="METHYLMALONYL-COA EPIMERASE, MITOCHONDRIAL"/>
    <property type="match status" value="1"/>
</dbReference>
<accession>A0A4R1RU91</accession>
<keyword evidence="1" id="KW-0479">Metal-binding</keyword>
<proteinExistence type="predicted"/>
<comment type="caution">
    <text evidence="3">The sequence shown here is derived from an EMBL/GenBank/DDBJ whole genome shotgun (WGS) entry which is preliminary data.</text>
</comment>
<gene>
    <name evidence="3" type="ORF">EDC14_101191</name>
</gene>
<organism evidence="3 4">
    <name type="scientific">Hydrogenispora ethanolica</name>
    <dbReference type="NCBI Taxonomy" id="1082276"/>
    <lineage>
        <taxon>Bacteria</taxon>
        <taxon>Bacillati</taxon>
        <taxon>Bacillota</taxon>
        <taxon>Hydrogenispora</taxon>
    </lineage>
</organism>
<dbReference type="GO" id="GO:0004493">
    <property type="term" value="F:methylmalonyl-CoA epimerase activity"/>
    <property type="evidence" value="ECO:0007669"/>
    <property type="project" value="TreeGrafter"/>
</dbReference>
<dbReference type="RefSeq" id="WP_132014293.1">
    <property type="nucleotide sequence ID" value="NZ_SLUN01000011.1"/>
</dbReference>